<organism evidence="2 3">
    <name type="scientific">Saccharothrix violaceirubra</name>
    <dbReference type="NCBI Taxonomy" id="413306"/>
    <lineage>
        <taxon>Bacteria</taxon>
        <taxon>Bacillati</taxon>
        <taxon>Actinomycetota</taxon>
        <taxon>Actinomycetes</taxon>
        <taxon>Pseudonocardiales</taxon>
        <taxon>Pseudonocardiaceae</taxon>
        <taxon>Saccharothrix</taxon>
    </lineage>
</organism>
<gene>
    <name evidence="2" type="ORF">F4559_003205</name>
</gene>
<evidence type="ECO:0000313" key="2">
    <source>
        <dbReference type="EMBL" id="MBB4965846.1"/>
    </source>
</evidence>
<reference evidence="2 3" key="1">
    <citation type="submission" date="2020-08" db="EMBL/GenBank/DDBJ databases">
        <title>Sequencing the genomes of 1000 actinobacteria strains.</title>
        <authorList>
            <person name="Klenk H.-P."/>
        </authorList>
    </citation>
    <scope>NUCLEOTIDE SEQUENCE [LARGE SCALE GENOMIC DNA]</scope>
    <source>
        <strain evidence="2 3">DSM 45084</strain>
    </source>
</reference>
<name>A0A7W7T3W4_9PSEU</name>
<feature type="region of interest" description="Disordered" evidence="1">
    <location>
        <begin position="83"/>
        <end position="118"/>
    </location>
</feature>
<dbReference type="Proteomes" id="UP000542674">
    <property type="component" value="Unassembled WGS sequence"/>
</dbReference>
<keyword evidence="3" id="KW-1185">Reference proteome</keyword>
<evidence type="ECO:0000313" key="3">
    <source>
        <dbReference type="Proteomes" id="UP000542674"/>
    </source>
</evidence>
<protein>
    <submittedName>
        <fullName evidence="2">DNA-binding phage protein</fullName>
    </submittedName>
</protein>
<dbReference type="AlphaFoldDB" id="A0A7W7T3W4"/>
<accession>A0A7W7T3W4</accession>
<keyword evidence="2" id="KW-0238">DNA-binding</keyword>
<sequence length="296" mass="32910">MNAAEHESDPAADAVTVFHRAVARLFTVHDVATRPEVLQALESGRLARFATYAEWLFDLPLTTDESQRIRSLYDHCLISERPRRHDGRRPASKQEATADHDAVVDRRARDRAPTRTDHVPRPSLVIQAYTEESLYVRVKQPLDVDVHKASTALDSGTALEPMLDTELQATNAAEFADLLGLIQLRSGLTPPRIARASGIARSQVYSMLRRGTLPTRQDQVVQFLRVCGLPHHQIMRIVRLWLELRGHARQPSPKADSPADRTLAELTRVLSDMIDKACAGESADLGLVITEPSDAA</sequence>
<dbReference type="EMBL" id="JACHJS010000001">
    <property type="protein sequence ID" value="MBB4965846.1"/>
    <property type="molecule type" value="Genomic_DNA"/>
</dbReference>
<dbReference type="RefSeq" id="WP_184669547.1">
    <property type="nucleotide sequence ID" value="NZ_BAABAI010000038.1"/>
</dbReference>
<evidence type="ECO:0000256" key="1">
    <source>
        <dbReference type="SAM" id="MobiDB-lite"/>
    </source>
</evidence>
<comment type="caution">
    <text evidence="2">The sequence shown here is derived from an EMBL/GenBank/DDBJ whole genome shotgun (WGS) entry which is preliminary data.</text>
</comment>
<feature type="compositionally biased region" description="Basic and acidic residues" evidence="1">
    <location>
        <begin position="96"/>
        <end position="118"/>
    </location>
</feature>
<dbReference type="GO" id="GO:0003677">
    <property type="term" value="F:DNA binding"/>
    <property type="evidence" value="ECO:0007669"/>
    <property type="project" value="UniProtKB-KW"/>
</dbReference>
<proteinExistence type="predicted"/>